<dbReference type="SUPFAM" id="SSF54373">
    <property type="entry name" value="FAD-linked reductases, C-terminal domain"/>
    <property type="match status" value="1"/>
</dbReference>
<feature type="domain" description="Glucose-methanol-choline oxidoreductase N-terminal" evidence="3">
    <location>
        <begin position="45"/>
        <end position="338"/>
    </location>
</feature>
<comment type="similarity">
    <text evidence="1">Belongs to the GMC oxidoreductase family.</text>
</comment>
<dbReference type="OrthoDB" id="6432211at2759"/>
<dbReference type="STRING" id="407821.A0A087UTH2"/>
<dbReference type="PIRSF" id="PIRSF000137">
    <property type="entry name" value="Alcohol_oxidase"/>
    <property type="match status" value="1"/>
</dbReference>
<proteinExistence type="inferred from homology"/>
<evidence type="ECO:0000313" key="6">
    <source>
        <dbReference type="Proteomes" id="UP000054359"/>
    </source>
</evidence>
<keyword evidence="2" id="KW-0274">FAD</keyword>
<feature type="non-terminal residue" evidence="5">
    <location>
        <position position="613"/>
    </location>
</feature>
<dbReference type="AlphaFoldDB" id="A0A087UTH2"/>
<dbReference type="OMA" id="NINRRNW"/>
<organism evidence="5 6">
    <name type="scientific">Stegodyphus mimosarum</name>
    <name type="common">African social velvet spider</name>
    <dbReference type="NCBI Taxonomy" id="407821"/>
    <lineage>
        <taxon>Eukaryota</taxon>
        <taxon>Metazoa</taxon>
        <taxon>Ecdysozoa</taxon>
        <taxon>Arthropoda</taxon>
        <taxon>Chelicerata</taxon>
        <taxon>Arachnida</taxon>
        <taxon>Araneae</taxon>
        <taxon>Araneomorphae</taxon>
        <taxon>Entelegynae</taxon>
        <taxon>Eresoidea</taxon>
        <taxon>Eresidae</taxon>
        <taxon>Stegodyphus</taxon>
    </lineage>
</organism>
<dbReference type="EMBL" id="KK121532">
    <property type="protein sequence ID" value="KFM80661.1"/>
    <property type="molecule type" value="Genomic_DNA"/>
</dbReference>
<protein>
    <submittedName>
        <fullName evidence="5">Glucose dehydrogenase [acceptor]</fullName>
    </submittedName>
</protein>
<keyword evidence="2" id="KW-0285">Flavoprotein</keyword>
<dbReference type="Pfam" id="PF05199">
    <property type="entry name" value="GMC_oxred_C"/>
    <property type="match status" value="1"/>
</dbReference>
<evidence type="ECO:0000256" key="1">
    <source>
        <dbReference type="ARBA" id="ARBA00010790"/>
    </source>
</evidence>
<dbReference type="GO" id="GO:0050660">
    <property type="term" value="F:flavin adenine dinucleotide binding"/>
    <property type="evidence" value="ECO:0007669"/>
    <property type="project" value="InterPro"/>
</dbReference>
<dbReference type="InterPro" id="IPR012132">
    <property type="entry name" value="GMC_OxRdtase"/>
</dbReference>
<gene>
    <name evidence="5" type="ORF">X975_13931</name>
</gene>
<dbReference type="Pfam" id="PF00732">
    <property type="entry name" value="GMC_oxred_N"/>
    <property type="match status" value="1"/>
</dbReference>
<dbReference type="InterPro" id="IPR000172">
    <property type="entry name" value="GMC_OxRdtase_N"/>
</dbReference>
<evidence type="ECO:0000259" key="3">
    <source>
        <dbReference type="Pfam" id="PF00732"/>
    </source>
</evidence>
<name>A0A087UTH2_STEMI</name>
<dbReference type="Gene3D" id="3.30.560.10">
    <property type="entry name" value="Glucose Oxidase, domain 3"/>
    <property type="match status" value="1"/>
</dbReference>
<keyword evidence="6" id="KW-1185">Reference proteome</keyword>
<dbReference type="Proteomes" id="UP000054359">
    <property type="component" value="Unassembled WGS sequence"/>
</dbReference>
<sequence length="613" mass="67758">MDYNLTVESSYPTPYAASQLLSIILLSMAGQRHAPKTTTEIKSNYDYIIVGGGSAGSVLAARLSEKPCVTVLLLEAGKSPPKVSDIPTVARSFIKSDIDWFYSTSPQEHTGAGLVNRAVAWPSGKTLGGSSVINAMLNVRGNKKNFDDWAAQGARGWSYDEVLPYFKKLEDNANPEYVKNGYHGVGGPVTVSRPEYHAKLKAAAFEAARSMGYEVLDSNGPTQTGFYDLQATIRRGQRCSAAKAYLVPSDHRENLDIVAEAFVKKIIIDNHQAQGVIFDFEGKEREVRAFKEVILSAGTTNSAQLLMLSGIGPQEELEKFNIPLVADLPVGRNLQDHWATVLPYEMNDKPFEEKQKDQSSIWDYILSKTGPLTSVQGVNNIAFLDKDGPKAPGDYPDYQLYIWEAAVGPAKTQQNIKPEYYEAIYGPYENSSFYWCASQILHPKGRGTVTLKSSDPYDPPVIDPKYFSHPEDMEIVIKGMKKCNEIATSEPLKKIGSKPFSTVVPGCEDYVNDDDKYFRCIAESIVVTLNHQVGTAKMGDPKDTSTVVDPELRVKIVRNLRVVDASVMPLITSGNTNVPTMMVAEKASDMIKQNIHCKTEYSGWNLQNFWATL</sequence>
<feature type="domain" description="Glucose-methanol-choline oxidoreductase C-terminal" evidence="4">
    <location>
        <begin position="443"/>
        <end position="584"/>
    </location>
</feature>
<evidence type="ECO:0000313" key="5">
    <source>
        <dbReference type="EMBL" id="KFM80661.1"/>
    </source>
</evidence>
<dbReference type="SUPFAM" id="SSF51905">
    <property type="entry name" value="FAD/NAD(P)-binding domain"/>
    <property type="match status" value="1"/>
</dbReference>
<accession>A0A087UTH2</accession>
<comment type="cofactor">
    <cofactor evidence="2">
        <name>FAD</name>
        <dbReference type="ChEBI" id="CHEBI:57692"/>
    </cofactor>
</comment>
<reference evidence="5 6" key="1">
    <citation type="submission" date="2013-11" db="EMBL/GenBank/DDBJ databases">
        <title>Genome sequencing of Stegodyphus mimosarum.</title>
        <authorList>
            <person name="Bechsgaard J."/>
        </authorList>
    </citation>
    <scope>NUCLEOTIDE SEQUENCE [LARGE SCALE GENOMIC DNA]</scope>
</reference>
<dbReference type="InterPro" id="IPR036188">
    <property type="entry name" value="FAD/NAD-bd_sf"/>
</dbReference>
<feature type="binding site" evidence="2">
    <location>
        <position position="263"/>
    </location>
    <ligand>
        <name>FAD</name>
        <dbReference type="ChEBI" id="CHEBI:57692"/>
    </ligand>
</feature>
<dbReference type="GO" id="GO:0016614">
    <property type="term" value="F:oxidoreductase activity, acting on CH-OH group of donors"/>
    <property type="evidence" value="ECO:0007669"/>
    <property type="project" value="InterPro"/>
</dbReference>
<dbReference type="PANTHER" id="PTHR11552:SF227">
    <property type="entry name" value="GLUCOSE DEHYDROGENASE [FAD, QUINONE]-LIKE PROTEIN"/>
    <property type="match status" value="1"/>
</dbReference>
<evidence type="ECO:0000259" key="4">
    <source>
        <dbReference type="Pfam" id="PF05199"/>
    </source>
</evidence>
<dbReference type="InterPro" id="IPR007867">
    <property type="entry name" value="GMC_OxRtase_C"/>
</dbReference>
<dbReference type="Gene3D" id="3.50.50.60">
    <property type="entry name" value="FAD/NAD(P)-binding domain"/>
    <property type="match status" value="1"/>
</dbReference>
<dbReference type="PANTHER" id="PTHR11552">
    <property type="entry name" value="GLUCOSE-METHANOL-CHOLINE GMC OXIDOREDUCTASE"/>
    <property type="match status" value="1"/>
</dbReference>
<evidence type="ECO:0000256" key="2">
    <source>
        <dbReference type="PIRSR" id="PIRSR000137-2"/>
    </source>
</evidence>